<evidence type="ECO:0000256" key="1">
    <source>
        <dbReference type="SAM" id="MobiDB-lite"/>
    </source>
</evidence>
<feature type="compositionally biased region" description="Basic and acidic residues" evidence="1">
    <location>
        <begin position="126"/>
        <end position="138"/>
    </location>
</feature>
<evidence type="ECO:0000313" key="3">
    <source>
        <dbReference type="Proteomes" id="UP000499080"/>
    </source>
</evidence>
<protein>
    <submittedName>
        <fullName evidence="2">Uncharacterized protein</fullName>
    </submittedName>
</protein>
<reference evidence="2 3" key="1">
    <citation type="journal article" date="2019" name="Sci. Rep.">
        <title>Orb-weaving spider Araneus ventricosus genome elucidates the spidroin gene catalogue.</title>
        <authorList>
            <person name="Kono N."/>
            <person name="Nakamura H."/>
            <person name="Ohtoshi R."/>
            <person name="Moran D.A.P."/>
            <person name="Shinohara A."/>
            <person name="Yoshida Y."/>
            <person name="Fujiwara M."/>
            <person name="Mori M."/>
            <person name="Tomita M."/>
            <person name="Arakawa K."/>
        </authorList>
    </citation>
    <scope>NUCLEOTIDE SEQUENCE [LARGE SCALE GENOMIC DNA]</scope>
</reference>
<dbReference type="AlphaFoldDB" id="A0A4Y2L0Q2"/>
<sequence length="138" mass="15705">MFRVHSICVKNVFKACYSVFNSGAKGVSINCRNMACCAFFQFWQSPLAFSIDTIFQESPQLEVTEIQVRRIRVPGSPKSSRTYPIISKLATKQMPGRQCEWRTILHEDKVSKHSRSSKAGMTYAAEEGRCNGTRNEHH</sequence>
<proteinExistence type="predicted"/>
<gene>
    <name evidence="2" type="ORF">AVEN_122411_1</name>
</gene>
<accession>A0A4Y2L0Q2</accession>
<comment type="caution">
    <text evidence="2">The sequence shown here is derived from an EMBL/GenBank/DDBJ whole genome shotgun (WGS) entry which is preliminary data.</text>
</comment>
<keyword evidence="3" id="KW-1185">Reference proteome</keyword>
<dbReference type="Proteomes" id="UP000499080">
    <property type="component" value="Unassembled WGS sequence"/>
</dbReference>
<feature type="region of interest" description="Disordered" evidence="1">
    <location>
        <begin position="110"/>
        <end position="138"/>
    </location>
</feature>
<name>A0A4Y2L0Q2_ARAVE</name>
<dbReference type="EMBL" id="BGPR01274679">
    <property type="protein sequence ID" value="GBN07969.1"/>
    <property type="molecule type" value="Genomic_DNA"/>
</dbReference>
<organism evidence="2 3">
    <name type="scientific">Araneus ventricosus</name>
    <name type="common">Orbweaver spider</name>
    <name type="synonym">Epeira ventricosa</name>
    <dbReference type="NCBI Taxonomy" id="182803"/>
    <lineage>
        <taxon>Eukaryota</taxon>
        <taxon>Metazoa</taxon>
        <taxon>Ecdysozoa</taxon>
        <taxon>Arthropoda</taxon>
        <taxon>Chelicerata</taxon>
        <taxon>Arachnida</taxon>
        <taxon>Araneae</taxon>
        <taxon>Araneomorphae</taxon>
        <taxon>Entelegynae</taxon>
        <taxon>Araneoidea</taxon>
        <taxon>Araneidae</taxon>
        <taxon>Araneus</taxon>
    </lineage>
</organism>
<evidence type="ECO:0000313" key="2">
    <source>
        <dbReference type="EMBL" id="GBN07969.1"/>
    </source>
</evidence>